<evidence type="ECO:0000256" key="1">
    <source>
        <dbReference type="ARBA" id="ARBA00008664"/>
    </source>
</evidence>
<feature type="domain" description="PLD phosphodiesterase" evidence="3">
    <location>
        <begin position="370"/>
        <end position="396"/>
    </location>
</feature>
<comment type="similarity">
    <text evidence="1">Belongs to the phospholipase D family.</text>
</comment>
<dbReference type="Pfam" id="PF00614">
    <property type="entry name" value="PLDc"/>
    <property type="match status" value="1"/>
</dbReference>
<dbReference type="Proteomes" id="UP000728185">
    <property type="component" value="Unassembled WGS sequence"/>
</dbReference>
<evidence type="ECO:0000259" key="3">
    <source>
        <dbReference type="PROSITE" id="PS50035"/>
    </source>
</evidence>
<dbReference type="InterPro" id="IPR001736">
    <property type="entry name" value="PLipase_D/transphosphatidylase"/>
</dbReference>
<feature type="domain" description="PLD phosphodiesterase" evidence="3">
    <location>
        <begin position="155"/>
        <end position="182"/>
    </location>
</feature>
<accession>A0A8E0RWU2</accession>
<dbReference type="PROSITE" id="PS50035">
    <property type="entry name" value="PLD"/>
    <property type="match status" value="2"/>
</dbReference>
<proteinExistence type="inferred from homology"/>
<dbReference type="GO" id="GO:0003824">
    <property type="term" value="F:catalytic activity"/>
    <property type="evidence" value="ECO:0007669"/>
    <property type="project" value="InterPro"/>
</dbReference>
<dbReference type="Gene3D" id="3.30.870.10">
    <property type="entry name" value="Endonuclease Chain A"/>
    <property type="match status" value="2"/>
</dbReference>
<organism evidence="4 5">
    <name type="scientific">Fasciolopsis buskii</name>
    <dbReference type="NCBI Taxonomy" id="27845"/>
    <lineage>
        <taxon>Eukaryota</taxon>
        <taxon>Metazoa</taxon>
        <taxon>Spiralia</taxon>
        <taxon>Lophotrochozoa</taxon>
        <taxon>Platyhelminthes</taxon>
        <taxon>Trematoda</taxon>
        <taxon>Digenea</taxon>
        <taxon>Plagiorchiida</taxon>
        <taxon>Echinostomata</taxon>
        <taxon>Echinostomatoidea</taxon>
        <taxon>Fasciolidae</taxon>
        <taxon>Fasciolopsis</taxon>
    </lineage>
</organism>
<dbReference type="EMBL" id="LUCM01007414">
    <property type="protein sequence ID" value="KAA0190026.1"/>
    <property type="molecule type" value="Genomic_DNA"/>
</dbReference>
<dbReference type="PANTHER" id="PTHR10185:SF17">
    <property type="entry name" value="GM01519P-RELATED"/>
    <property type="match status" value="1"/>
</dbReference>
<evidence type="ECO:0000313" key="5">
    <source>
        <dbReference type="Proteomes" id="UP000728185"/>
    </source>
</evidence>
<dbReference type="InterPro" id="IPR050874">
    <property type="entry name" value="Diverse_PLD-related"/>
</dbReference>
<protein>
    <submittedName>
        <fullName evidence="4">Phospholipase D3</fullName>
    </submittedName>
</protein>
<feature type="chain" id="PRO_5034861837" evidence="2">
    <location>
        <begin position="19"/>
        <end position="451"/>
    </location>
</feature>
<evidence type="ECO:0000256" key="2">
    <source>
        <dbReference type="SAM" id="SignalP"/>
    </source>
</evidence>
<name>A0A8E0RWU2_9TREM</name>
<feature type="signal peptide" evidence="2">
    <location>
        <begin position="1"/>
        <end position="18"/>
    </location>
</feature>
<dbReference type="SUPFAM" id="SSF56024">
    <property type="entry name" value="Phospholipase D/nuclease"/>
    <property type="match status" value="2"/>
</dbReference>
<gene>
    <name evidence="4" type="ORF">FBUS_04302</name>
</gene>
<dbReference type="OrthoDB" id="1923775at2759"/>
<dbReference type="CDD" id="cd09106">
    <property type="entry name" value="PLDc_vPLD3_4_5_like_1"/>
    <property type="match status" value="1"/>
</dbReference>
<evidence type="ECO:0000313" key="4">
    <source>
        <dbReference type="EMBL" id="KAA0190026.1"/>
    </source>
</evidence>
<dbReference type="InterPro" id="IPR032803">
    <property type="entry name" value="PLDc_3"/>
</dbReference>
<dbReference type="PANTHER" id="PTHR10185">
    <property type="entry name" value="PHOSPHOLIPASE D - RELATED"/>
    <property type="match status" value="1"/>
</dbReference>
<keyword evidence="2" id="KW-0732">Signal</keyword>
<dbReference type="SMART" id="SM00155">
    <property type="entry name" value="PLDc"/>
    <property type="match status" value="2"/>
</dbReference>
<dbReference type="AlphaFoldDB" id="A0A8E0RWU2"/>
<dbReference type="CDD" id="cd09107">
    <property type="entry name" value="PLDc_vPLD3_4_5_like_2"/>
    <property type="match status" value="1"/>
</dbReference>
<comment type="caution">
    <text evidence="4">The sequence shown here is derived from an EMBL/GenBank/DDBJ whole genome shotgun (WGS) entry which is preliminary data.</text>
</comment>
<reference evidence="4" key="1">
    <citation type="submission" date="2019-05" db="EMBL/GenBank/DDBJ databases">
        <title>Annotation for the trematode Fasciolopsis buski.</title>
        <authorList>
            <person name="Choi Y.-J."/>
        </authorList>
    </citation>
    <scope>NUCLEOTIDE SEQUENCE</scope>
    <source>
        <strain evidence="4">HT</strain>
        <tissue evidence="4">Whole worm</tissue>
    </source>
</reference>
<sequence>MMMCHLLLLCGFLAMVHSQSQTAASVRSGLRWNDSSESDLFNCDVQLVESIPENLTYPFEGLQLMSTTDAWKWLLMHATKNLYLAEFYWTMIAEDKFNFSATIPGKEIFKYLVEKSGQISVKIAQDRPPSNNVELDSLSKAGAEIFWIDVTRMLGEGIVHTKLWTVDEKHAYLGSANMDWRALTEVKEMGLLFSNCPSLVADLDKIHSAYWVVSKGIPQAWPTELNTSYNKDNPMRIKLNGVPSFAYFSSSPTPFNPPGRTYDLDAILSVINKAQHFVYISVMDYVPEVVRYGQGSKNTFWPVIDNALRSAAIDRGVEIRLLVSLWPSTPNSMSKYLMSLRTLSGIHNSSFRVRYFVVPSYTADQKNIPYARVKHDKYMVTDRNGYVGTSNWSGDYFIYTAGVGFVFEHSENAQIKGAQMLREQLRAVFQRDWNSPYTEELDELTLSDLRK</sequence>
<keyword evidence="5" id="KW-1185">Reference proteome</keyword>
<dbReference type="Pfam" id="PF13918">
    <property type="entry name" value="PLDc_3"/>
    <property type="match status" value="1"/>
</dbReference>